<evidence type="ECO:0000256" key="1">
    <source>
        <dbReference type="ARBA" id="ARBA00022741"/>
    </source>
</evidence>
<comment type="caution">
    <text evidence="5">The sequence shown here is derived from an EMBL/GenBank/DDBJ whole genome shotgun (WGS) entry which is preliminary data.</text>
</comment>
<feature type="compositionally biased region" description="Polar residues" evidence="4">
    <location>
        <begin position="134"/>
        <end position="153"/>
    </location>
</feature>
<accession>A0AAV9UAY4</accession>
<reference evidence="5 6" key="1">
    <citation type="submission" date="2019-10" db="EMBL/GenBank/DDBJ databases">
        <authorList>
            <person name="Palmer J.M."/>
        </authorList>
    </citation>
    <scope>NUCLEOTIDE SEQUENCE [LARGE SCALE GENOMIC DNA]</scope>
    <source>
        <strain evidence="5 6">TWF730</strain>
    </source>
</reference>
<dbReference type="InterPro" id="IPR001806">
    <property type="entry name" value="Small_GTPase"/>
</dbReference>
<gene>
    <name evidence="5" type="primary">RHO1_1</name>
    <name evidence="5" type="ORF">TWF730_002536</name>
</gene>
<keyword evidence="2" id="KW-0342">GTP-binding</keyword>
<protein>
    <submittedName>
        <fullName evidence="5">GTP-binding protein Rho1</fullName>
    </submittedName>
</protein>
<evidence type="ECO:0000256" key="3">
    <source>
        <dbReference type="SAM" id="Coils"/>
    </source>
</evidence>
<dbReference type="Proteomes" id="UP001373714">
    <property type="component" value="Unassembled WGS sequence"/>
</dbReference>
<evidence type="ECO:0000256" key="4">
    <source>
        <dbReference type="SAM" id="MobiDB-lite"/>
    </source>
</evidence>
<feature type="compositionally biased region" description="Basic and acidic residues" evidence="4">
    <location>
        <begin position="224"/>
        <end position="243"/>
    </location>
</feature>
<dbReference type="InterPro" id="IPR027417">
    <property type="entry name" value="P-loop_NTPase"/>
</dbReference>
<name>A0AAV9UAY4_9PEZI</name>
<feature type="compositionally biased region" description="Basic and acidic residues" evidence="4">
    <location>
        <begin position="159"/>
        <end position="169"/>
    </location>
</feature>
<dbReference type="Gene3D" id="3.40.50.300">
    <property type="entry name" value="P-loop containing nucleotide triphosphate hydrolases"/>
    <property type="match status" value="1"/>
</dbReference>
<dbReference type="EMBL" id="JAVHNS010000012">
    <property type="protein sequence ID" value="KAK6338473.1"/>
    <property type="molecule type" value="Genomic_DNA"/>
</dbReference>
<feature type="compositionally biased region" description="Polar residues" evidence="4">
    <location>
        <begin position="247"/>
        <end position="260"/>
    </location>
</feature>
<dbReference type="GO" id="GO:0007264">
    <property type="term" value="P:small GTPase-mediated signal transduction"/>
    <property type="evidence" value="ECO:0007669"/>
    <property type="project" value="InterPro"/>
</dbReference>
<evidence type="ECO:0000313" key="6">
    <source>
        <dbReference type="Proteomes" id="UP001373714"/>
    </source>
</evidence>
<dbReference type="Pfam" id="PF00071">
    <property type="entry name" value="Ras"/>
    <property type="match status" value="1"/>
</dbReference>
<dbReference type="PROSITE" id="PS51420">
    <property type="entry name" value="RHO"/>
    <property type="match status" value="1"/>
</dbReference>
<dbReference type="SMART" id="SM00173">
    <property type="entry name" value="RAS"/>
    <property type="match status" value="1"/>
</dbReference>
<dbReference type="GO" id="GO:0003924">
    <property type="term" value="F:GTPase activity"/>
    <property type="evidence" value="ECO:0007669"/>
    <property type="project" value="InterPro"/>
</dbReference>
<keyword evidence="3" id="KW-0175">Coiled coil</keyword>
<dbReference type="AlphaFoldDB" id="A0AAV9UAY4"/>
<dbReference type="GO" id="GO:0005525">
    <property type="term" value="F:GTP binding"/>
    <property type="evidence" value="ECO:0007669"/>
    <property type="project" value="UniProtKB-KW"/>
</dbReference>
<dbReference type="InterPro" id="IPR003578">
    <property type="entry name" value="Small_GTPase_Rho"/>
</dbReference>
<feature type="coiled-coil region" evidence="3">
    <location>
        <begin position="309"/>
        <end position="336"/>
    </location>
</feature>
<organism evidence="5 6">
    <name type="scientific">Orbilia blumenaviensis</name>
    <dbReference type="NCBI Taxonomy" id="1796055"/>
    <lineage>
        <taxon>Eukaryota</taxon>
        <taxon>Fungi</taxon>
        <taxon>Dikarya</taxon>
        <taxon>Ascomycota</taxon>
        <taxon>Pezizomycotina</taxon>
        <taxon>Orbiliomycetes</taxon>
        <taxon>Orbiliales</taxon>
        <taxon>Orbiliaceae</taxon>
        <taxon>Orbilia</taxon>
    </lineage>
</organism>
<dbReference type="SUPFAM" id="SSF52540">
    <property type="entry name" value="P-loop containing nucleoside triphosphate hydrolases"/>
    <property type="match status" value="1"/>
</dbReference>
<dbReference type="PANTHER" id="PTHR24072">
    <property type="entry name" value="RHO FAMILY GTPASE"/>
    <property type="match status" value="1"/>
</dbReference>
<dbReference type="PRINTS" id="PR00449">
    <property type="entry name" value="RASTRNSFRMNG"/>
</dbReference>
<proteinExistence type="predicted"/>
<feature type="compositionally biased region" description="Basic and acidic residues" evidence="4">
    <location>
        <begin position="176"/>
        <end position="186"/>
    </location>
</feature>
<keyword evidence="1" id="KW-0547">Nucleotide-binding</keyword>
<sequence length="609" mass="67850">MEQSMQDYNTILQRMADKGRSTWRGAHSAGQFNIPTTIVGDSDTDSVFEISSIITDTRFDFDDQIINSKAYRRALTNLRQAQTSPERLRSHLDRIEEASDTLGTATAGNFNNYNGGNATKFNTTQVAHLPDSRSGGQVTQNTELVANSSSFNYSGYKPGDNERPSKRALDAAIETSPRDKDNETKSAHNRTPRRRPAWEMLARLEFPTSGDSHRLDADQITEPKICEQREYHPDFRLASEDPIRNYPQLSPTEIQDPNTKSSDETKQTPGVFNPPKHRPNVAVKKLKDGSGFKIEYFSTGGVHVYSEILRRRETRLPGAQNEVRRLRNNYDRTQNLGPILVDIAADPVLEPPPVAPPTATVRNYEVSLAQTSIPQRNPEDYLEDSAASLDTTFSSSLQLPSIGIPNQAIEADPVASHKRSSGRFHRFFSGLLQSTPSSKIEDSTRKLVIVGDTLSGKTALLTTFYRGADAFDFSRDSITIPSEHVGYHTFEVGGNYVELDLWDTPGYEEGSLDNVRSKWMLEVRKFCPGVPVILVGTQTDGRRSDRFGPLSEEPIFVSPEEGESLRREIGASIFLECSAKLNEGVEEIFQAATRLALTATAVSKNRKRQ</sequence>
<evidence type="ECO:0000256" key="2">
    <source>
        <dbReference type="ARBA" id="ARBA00023134"/>
    </source>
</evidence>
<evidence type="ECO:0000313" key="5">
    <source>
        <dbReference type="EMBL" id="KAK6338473.1"/>
    </source>
</evidence>
<dbReference type="SMART" id="SM00174">
    <property type="entry name" value="RHO"/>
    <property type="match status" value="1"/>
</dbReference>
<keyword evidence="6" id="KW-1185">Reference proteome</keyword>
<feature type="region of interest" description="Disordered" evidence="4">
    <location>
        <begin position="127"/>
        <end position="279"/>
    </location>
</feature>
<dbReference type="SMART" id="SM00175">
    <property type="entry name" value="RAB"/>
    <property type="match status" value="1"/>
</dbReference>